<sequence>MNFIENIFKQKKNGAFFNSTDCEMNNLLCGIGKSEIRENEIYISEYPFEPSVAYPNKLIKANQIDFICADFGLCKIYVENDIVFVTAEQKEEILKFAENNRIKLKKHSWNWDWILEPYLDTEFTADNEKRIEKCLTDVGIDKTETDKIRKEVGKQMYKYNFDTMLWDWCSLGLSDVLSAMRVKYDKSEFENFYKKAIEIDNRE</sequence>
<name>A0ABS9J261_9FLAO</name>
<proteinExistence type="predicted"/>
<gene>
    <name evidence="1" type="ORF">JM658_06720</name>
</gene>
<organism evidence="1 2">
    <name type="scientific">Joostella atrarenae</name>
    <dbReference type="NCBI Taxonomy" id="679257"/>
    <lineage>
        <taxon>Bacteria</taxon>
        <taxon>Pseudomonadati</taxon>
        <taxon>Bacteroidota</taxon>
        <taxon>Flavobacteriia</taxon>
        <taxon>Flavobacteriales</taxon>
        <taxon>Flavobacteriaceae</taxon>
        <taxon>Joostella</taxon>
    </lineage>
</organism>
<comment type="caution">
    <text evidence="1">The sequence shown here is derived from an EMBL/GenBank/DDBJ whole genome shotgun (WGS) entry which is preliminary data.</text>
</comment>
<reference evidence="1 2" key="1">
    <citation type="submission" date="2021-01" db="EMBL/GenBank/DDBJ databases">
        <title>Genome sequencing of Joostella atrarenae M1-2 (= KCTC 23194).</title>
        <authorList>
            <person name="Zakaria M.R."/>
            <person name="Lam M.Q."/>
            <person name="Chong C.S."/>
        </authorList>
    </citation>
    <scope>NUCLEOTIDE SEQUENCE [LARGE SCALE GENOMIC DNA]</scope>
    <source>
        <strain evidence="1 2">M1-2</strain>
    </source>
</reference>
<accession>A0ABS9J261</accession>
<evidence type="ECO:0000313" key="1">
    <source>
        <dbReference type="EMBL" id="MCF8714521.1"/>
    </source>
</evidence>
<keyword evidence="2" id="KW-1185">Reference proteome</keyword>
<dbReference type="Proteomes" id="UP000829517">
    <property type="component" value="Unassembled WGS sequence"/>
</dbReference>
<protein>
    <submittedName>
        <fullName evidence="1">Uncharacterized protein</fullName>
    </submittedName>
</protein>
<dbReference type="EMBL" id="JAETXX010000003">
    <property type="protein sequence ID" value="MCF8714521.1"/>
    <property type="molecule type" value="Genomic_DNA"/>
</dbReference>
<evidence type="ECO:0000313" key="2">
    <source>
        <dbReference type="Proteomes" id="UP000829517"/>
    </source>
</evidence>